<evidence type="ECO:0000259" key="2">
    <source>
        <dbReference type="Pfam" id="PF11954"/>
    </source>
</evidence>
<feature type="domain" description="Peptidase S12 Pab87-related C-terminal" evidence="2">
    <location>
        <begin position="386"/>
        <end position="478"/>
    </location>
</feature>
<feature type="domain" description="Beta-lactamase-related" evidence="1">
    <location>
        <begin position="9"/>
        <end position="337"/>
    </location>
</feature>
<accession>A0A919YQL6</accession>
<proteinExistence type="predicted"/>
<comment type="caution">
    <text evidence="3">The sequence shown here is derived from an EMBL/GenBank/DDBJ whole genome shotgun (WGS) entry which is preliminary data.</text>
</comment>
<dbReference type="PANTHER" id="PTHR46825:SF15">
    <property type="entry name" value="BETA-LACTAMASE-RELATED DOMAIN-CONTAINING PROTEIN"/>
    <property type="match status" value="1"/>
</dbReference>
<dbReference type="SUPFAM" id="SSF56601">
    <property type="entry name" value="beta-lactamase/transpeptidase-like"/>
    <property type="match status" value="1"/>
</dbReference>
<evidence type="ECO:0000259" key="1">
    <source>
        <dbReference type="Pfam" id="PF00144"/>
    </source>
</evidence>
<gene>
    <name evidence="3" type="ORF">J40TS1_21260</name>
</gene>
<dbReference type="InterPro" id="IPR012338">
    <property type="entry name" value="Beta-lactam/transpept-like"/>
</dbReference>
<dbReference type="RefSeq" id="WP_213514775.1">
    <property type="nucleotide sequence ID" value="NZ_BOSE01000003.1"/>
</dbReference>
<protein>
    <submittedName>
        <fullName evidence="3">Penicillin-binding protein</fullName>
    </submittedName>
</protein>
<dbReference type="AlphaFoldDB" id="A0A919YQL6"/>
<dbReference type="Gene3D" id="2.40.128.600">
    <property type="match status" value="1"/>
</dbReference>
<dbReference type="Gene3D" id="3.40.710.10">
    <property type="entry name" value="DD-peptidase/beta-lactamase superfamily"/>
    <property type="match status" value="1"/>
</dbReference>
<dbReference type="EMBL" id="BOSE01000003">
    <property type="protein sequence ID" value="GIP16484.1"/>
    <property type="molecule type" value="Genomic_DNA"/>
</dbReference>
<dbReference type="Pfam" id="PF11954">
    <property type="entry name" value="DUF3471"/>
    <property type="match status" value="1"/>
</dbReference>
<organism evidence="3 4">
    <name type="scientific">Paenibacillus montaniterrae</name>
    <dbReference type="NCBI Taxonomy" id="429341"/>
    <lineage>
        <taxon>Bacteria</taxon>
        <taxon>Bacillati</taxon>
        <taxon>Bacillota</taxon>
        <taxon>Bacilli</taxon>
        <taxon>Bacillales</taxon>
        <taxon>Paenibacillaceae</taxon>
        <taxon>Paenibacillus</taxon>
    </lineage>
</organism>
<name>A0A919YQL6_9BACL</name>
<keyword evidence="4" id="KW-1185">Reference proteome</keyword>
<dbReference type="InterPro" id="IPR021860">
    <property type="entry name" value="Peptidase_S12_Pab87-rel_C"/>
</dbReference>
<dbReference type="InterPro" id="IPR050491">
    <property type="entry name" value="AmpC-like"/>
</dbReference>
<sequence length="480" mass="53252">MNNSILSGLDELIEKAMSELNVPGAQVAIVKDGEVIHSASYGYANLQAQVPMTKEHILPIGSSSKSFTAAAIALLASEGKLKLDAPIRTYIPEFELSDPVATAQATPRDLLCHRTGLPRHELMWYKWDDMKREDLVLNRLRHLKNNLPFRSGFQYSNQMYAALGYLIERVSGQTWERFVEERLFAPLGINEYSFSIPYPDASGKYARLYTPDASGVNQENEPLVIDAMGPAGSINTTADQLAKWIAFQMNGGKAGEDSLIDAALFNELHKPNLPYQILPFDFPERVTAGYALGWTVDYFRGHKVVDHGGNVSGGSALISFMPGHNIGCAILTNANSNLFGTALSMEIYDRYLGHQGEKNWFTSYQDGMNALLAAMKGQQSAIYETKIEGKPHSHALDEYVGDYVHPGYGEIEITLKDDRLHMKYHHNAMEVAHLHYDIFTFELLGGAQPLSFATGIDGKIASLSIPFEPTVEPIQFTRQN</sequence>
<dbReference type="PANTHER" id="PTHR46825">
    <property type="entry name" value="D-ALANYL-D-ALANINE-CARBOXYPEPTIDASE/ENDOPEPTIDASE AMPH"/>
    <property type="match status" value="1"/>
</dbReference>
<dbReference type="InterPro" id="IPR001466">
    <property type="entry name" value="Beta-lactam-related"/>
</dbReference>
<dbReference type="Proteomes" id="UP000683139">
    <property type="component" value="Unassembled WGS sequence"/>
</dbReference>
<evidence type="ECO:0000313" key="3">
    <source>
        <dbReference type="EMBL" id="GIP16484.1"/>
    </source>
</evidence>
<reference evidence="3" key="1">
    <citation type="submission" date="2021-03" db="EMBL/GenBank/DDBJ databases">
        <title>Antimicrobial resistance genes in bacteria isolated from Japanese honey, and their potential for conferring macrolide and lincosamide resistance in the American foulbrood pathogen Paenibacillus larvae.</title>
        <authorList>
            <person name="Okamoto M."/>
            <person name="Kumagai M."/>
            <person name="Kanamori H."/>
            <person name="Takamatsu D."/>
        </authorList>
    </citation>
    <scope>NUCLEOTIDE SEQUENCE</scope>
    <source>
        <strain evidence="3">J40TS1</strain>
    </source>
</reference>
<evidence type="ECO:0000313" key="4">
    <source>
        <dbReference type="Proteomes" id="UP000683139"/>
    </source>
</evidence>
<dbReference type="Pfam" id="PF00144">
    <property type="entry name" value="Beta-lactamase"/>
    <property type="match status" value="1"/>
</dbReference>